<feature type="binding site" evidence="1">
    <location>
        <position position="17"/>
    </location>
    <ligand>
        <name>Zn(2+)</name>
        <dbReference type="ChEBI" id="CHEBI:29105"/>
    </ligand>
</feature>
<dbReference type="GO" id="GO:0006284">
    <property type="term" value="P:base-excision repair"/>
    <property type="evidence" value="ECO:0007669"/>
    <property type="project" value="InterPro"/>
</dbReference>
<feature type="binding site" evidence="1">
    <location>
        <position position="175"/>
    </location>
    <ligand>
        <name>Zn(2+)</name>
        <dbReference type="ChEBI" id="CHEBI:29105"/>
    </ligand>
</feature>
<sequence>MNRCPWCLGDELMMRYHDVEWGVPVYDDNKQFEFLVLESSQAGLSWKTVLYKRENYRKAFAGFDPWKVSNFTEEDISRLLNNPGIIRNRKKIEAAINNAGRFLEIQEEYGSFSSYLWKFVGDKPVVDSWENDSQIPPRSELSDFISLGLKKRGFSFIGSTIMYAHLQAIGIVNDHIVSCFRYKELTSYR</sequence>
<keyword evidence="2" id="KW-0326">Glycosidase</keyword>
<dbReference type="GO" id="GO:0046872">
    <property type="term" value="F:metal ion binding"/>
    <property type="evidence" value="ECO:0007669"/>
    <property type="project" value="UniProtKB-KW"/>
</dbReference>
<dbReference type="PANTHER" id="PTHR30037:SF4">
    <property type="entry name" value="DNA-3-METHYLADENINE GLYCOSYLASE I"/>
    <property type="match status" value="1"/>
</dbReference>
<dbReference type="GO" id="GO:0008725">
    <property type="term" value="F:DNA-3-methyladenine glycosylase activity"/>
    <property type="evidence" value="ECO:0007669"/>
    <property type="project" value="UniProtKB-EC"/>
</dbReference>
<gene>
    <name evidence="2" type="primary">tag</name>
    <name evidence="2" type="ORF">DDT42_01349</name>
</gene>
<dbReference type="EC" id="3.2.2.20" evidence="2"/>
<comment type="caution">
    <text evidence="2">The sequence shown here is derived from an EMBL/GenBank/DDBJ whole genome shotgun (WGS) entry which is preliminary data.</text>
</comment>
<feature type="binding site" evidence="1">
    <location>
        <position position="179"/>
    </location>
    <ligand>
        <name>Zn(2+)</name>
        <dbReference type="ChEBI" id="CHEBI:29105"/>
    </ligand>
</feature>
<dbReference type="Gene3D" id="1.10.340.30">
    <property type="entry name" value="Hypothetical protein, domain 2"/>
    <property type="match status" value="1"/>
</dbReference>
<feature type="binding site" evidence="1">
    <location>
        <position position="4"/>
    </location>
    <ligand>
        <name>Zn(2+)</name>
        <dbReference type="ChEBI" id="CHEBI:29105"/>
    </ligand>
</feature>
<name>A0A9E2BH60_PSYF1</name>
<dbReference type="PANTHER" id="PTHR30037">
    <property type="entry name" value="DNA-3-METHYLADENINE GLYCOSYLASE 1"/>
    <property type="match status" value="1"/>
</dbReference>
<proteinExistence type="predicted"/>
<organism evidence="2 3">
    <name type="scientific">Psychracetigena formicireducens</name>
    <dbReference type="NCBI Taxonomy" id="2986056"/>
    <lineage>
        <taxon>Bacteria</taxon>
        <taxon>Bacillati</taxon>
        <taxon>Candidatus Lithacetigenota</taxon>
        <taxon>Candidatus Psychracetigena</taxon>
    </lineage>
</organism>
<dbReference type="InterPro" id="IPR052891">
    <property type="entry name" value="DNA-3mA_glycosylase"/>
</dbReference>
<dbReference type="Pfam" id="PF03352">
    <property type="entry name" value="Adenine_glyco"/>
    <property type="match status" value="1"/>
</dbReference>
<keyword evidence="1" id="KW-0479">Metal-binding</keyword>
<dbReference type="SUPFAM" id="SSF48150">
    <property type="entry name" value="DNA-glycosylase"/>
    <property type="match status" value="1"/>
</dbReference>
<keyword evidence="1" id="KW-0862">Zinc</keyword>
<keyword evidence="2" id="KW-0378">Hydrolase</keyword>
<evidence type="ECO:0000256" key="1">
    <source>
        <dbReference type="PIRSR" id="PIRSR605019-1"/>
    </source>
</evidence>
<evidence type="ECO:0000313" key="2">
    <source>
        <dbReference type="EMBL" id="MBT9145478.1"/>
    </source>
</evidence>
<dbReference type="EMBL" id="QLTW01000099">
    <property type="protein sequence ID" value="MBT9145478.1"/>
    <property type="molecule type" value="Genomic_DNA"/>
</dbReference>
<protein>
    <submittedName>
        <fullName evidence="2">DNA-3-methyladenine glycosylase 1</fullName>
        <ecNumber evidence="2">3.2.2.20</ecNumber>
    </submittedName>
</protein>
<accession>A0A9E2BH60</accession>
<dbReference type="InterPro" id="IPR011257">
    <property type="entry name" value="DNA_glycosylase"/>
</dbReference>
<evidence type="ECO:0000313" key="3">
    <source>
        <dbReference type="Proteomes" id="UP000811545"/>
    </source>
</evidence>
<dbReference type="Proteomes" id="UP000811545">
    <property type="component" value="Unassembled WGS sequence"/>
</dbReference>
<reference evidence="2 3" key="1">
    <citation type="journal article" date="2021" name="bioRxiv">
        <title>Unique metabolic strategies in Hadean analogues reveal hints for primordial physiology.</title>
        <authorList>
            <person name="Nobu M.K."/>
            <person name="Nakai R."/>
            <person name="Tamazawa S."/>
            <person name="Mori H."/>
            <person name="Toyoda A."/>
            <person name="Ijiri A."/>
            <person name="Suzuki S."/>
            <person name="Kurokawa K."/>
            <person name="Kamagata Y."/>
            <person name="Tamaki H."/>
        </authorList>
    </citation>
    <scope>NUCLEOTIDE SEQUENCE [LARGE SCALE GENOMIC DNA]</scope>
    <source>
        <strain evidence="2">BS525</strain>
    </source>
</reference>
<dbReference type="AlphaFoldDB" id="A0A9E2BH60"/>
<dbReference type="InterPro" id="IPR005019">
    <property type="entry name" value="Adenine_glyco"/>
</dbReference>